<evidence type="ECO:0000313" key="2">
    <source>
        <dbReference type="Proteomes" id="UP000595140"/>
    </source>
</evidence>
<accession>A0A484LLK5</accession>
<keyword evidence="2" id="KW-1185">Reference proteome</keyword>
<name>A0A484LLK5_9ASTE</name>
<gene>
    <name evidence="1" type="ORF">CCAM_LOCUS19111</name>
</gene>
<reference evidence="1 2" key="1">
    <citation type="submission" date="2018-04" db="EMBL/GenBank/DDBJ databases">
        <authorList>
            <person name="Vogel A."/>
        </authorList>
    </citation>
    <scope>NUCLEOTIDE SEQUENCE [LARGE SCALE GENOMIC DNA]</scope>
</reference>
<sequence>MATRCSSLPRTQSTLRPVINPCPGKQSSWRFWIRRWRFQLGILIQAGVHGSIPVKSFKKNIEVIGNRLETVHLRSYSQNVAQKAFDLKKKMIAYL</sequence>
<evidence type="ECO:0000313" key="1">
    <source>
        <dbReference type="EMBL" id="VFQ77335.1"/>
    </source>
</evidence>
<proteinExistence type="predicted"/>
<dbReference type="AlphaFoldDB" id="A0A484LLK5"/>
<dbReference type="Proteomes" id="UP000595140">
    <property type="component" value="Unassembled WGS sequence"/>
</dbReference>
<protein>
    <submittedName>
        <fullName evidence="1">Uncharacterized protein</fullName>
    </submittedName>
</protein>
<organism evidence="1 2">
    <name type="scientific">Cuscuta campestris</name>
    <dbReference type="NCBI Taxonomy" id="132261"/>
    <lineage>
        <taxon>Eukaryota</taxon>
        <taxon>Viridiplantae</taxon>
        <taxon>Streptophyta</taxon>
        <taxon>Embryophyta</taxon>
        <taxon>Tracheophyta</taxon>
        <taxon>Spermatophyta</taxon>
        <taxon>Magnoliopsida</taxon>
        <taxon>eudicotyledons</taxon>
        <taxon>Gunneridae</taxon>
        <taxon>Pentapetalae</taxon>
        <taxon>asterids</taxon>
        <taxon>lamiids</taxon>
        <taxon>Solanales</taxon>
        <taxon>Convolvulaceae</taxon>
        <taxon>Cuscuteae</taxon>
        <taxon>Cuscuta</taxon>
        <taxon>Cuscuta subgen. Grammica</taxon>
        <taxon>Cuscuta sect. Cleistogrammica</taxon>
    </lineage>
</organism>
<dbReference type="EMBL" id="OOIL02001668">
    <property type="protein sequence ID" value="VFQ77335.1"/>
    <property type="molecule type" value="Genomic_DNA"/>
</dbReference>